<protein>
    <recommendedName>
        <fullName evidence="2">GPI inositol-deacylase PGAP1-like alpha/beta domain-containing protein</fullName>
    </recommendedName>
</protein>
<evidence type="ECO:0000313" key="3">
    <source>
        <dbReference type="EMBL" id="BAY59490.1"/>
    </source>
</evidence>
<geneLocation type="plasmid" evidence="3">
    <name>plasmid1</name>
</geneLocation>
<keyword evidence="3" id="KW-0614">Plasmid</keyword>
<dbReference type="GO" id="GO:0016788">
    <property type="term" value="F:hydrolase activity, acting on ester bonds"/>
    <property type="evidence" value="ECO:0007669"/>
    <property type="project" value="InterPro"/>
</dbReference>
<dbReference type="AlphaFoldDB" id="A0A1Z4JS03"/>
<accession>A0A1Z4JS03</accession>
<organism evidence="3 4">
    <name type="scientific">Leptolyngbya boryana NIES-2135</name>
    <dbReference type="NCBI Taxonomy" id="1973484"/>
    <lineage>
        <taxon>Bacteria</taxon>
        <taxon>Bacillati</taxon>
        <taxon>Cyanobacteriota</taxon>
        <taxon>Cyanophyceae</taxon>
        <taxon>Leptolyngbyales</taxon>
        <taxon>Leptolyngbyaceae</taxon>
        <taxon>Leptolyngbya group</taxon>
        <taxon>Leptolyngbya</taxon>
    </lineage>
</organism>
<feature type="region of interest" description="Disordered" evidence="1">
    <location>
        <begin position="101"/>
        <end position="121"/>
    </location>
</feature>
<dbReference type="Proteomes" id="UP000217895">
    <property type="component" value="Plasmid Plasmid1 dna"/>
</dbReference>
<dbReference type="Pfam" id="PF07819">
    <property type="entry name" value="PGAP1"/>
    <property type="match status" value="1"/>
</dbReference>
<gene>
    <name evidence="3" type="ORF">NIES2135_63670</name>
</gene>
<evidence type="ECO:0000313" key="4">
    <source>
        <dbReference type="Proteomes" id="UP000217895"/>
    </source>
</evidence>
<feature type="domain" description="GPI inositol-deacylase PGAP1-like alpha/beta" evidence="2">
    <location>
        <begin position="164"/>
        <end position="222"/>
    </location>
</feature>
<evidence type="ECO:0000256" key="1">
    <source>
        <dbReference type="SAM" id="MobiDB-lite"/>
    </source>
</evidence>
<evidence type="ECO:0000259" key="2">
    <source>
        <dbReference type="Pfam" id="PF07819"/>
    </source>
</evidence>
<reference evidence="3 4" key="1">
    <citation type="submission" date="2017-06" db="EMBL/GenBank/DDBJ databases">
        <title>Genome sequencing of cyanobaciteial culture collection at National Institute for Environmental Studies (NIES).</title>
        <authorList>
            <person name="Hirose Y."/>
            <person name="Shimura Y."/>
            <person name="Fujisawa T."/>
            <person name="Nakamura Y."/>
            <person name="Kawachi M."/>
        </authorList>
    </citation>
    <scope>NUCLEOTIDE SEQUENCE [LARGE SCALE GENOMIC DNA]</scope>
    <source>
        <strain evidence="3 4">NIES-2135</strain>
        <plasmid evidence="4">Plasmid Plasmid1 dna</plasmid>
    </source>
</reference>
<name>A0A1Z4JS03_LEPBY</name>
<dbReference type="SUPFAM" id="SSF53474">
    <property type="entry name" value="alpha/beta-Hydrolases"/>
    <property type="match status" value="1"/>
</dbReference>
<keyword evidence="4" id="KW-1185">Reference proteome</keyword>
<dbReference type="InterPro" id="IPR029058">
    <property type="entry name" value="AB_hydrolase_fold"/>
</dbReference>
<proteinExistence type="predicted"/>
<dbReference type="EMBL" id="AP018204">
    <property type="protein sequence ID" value="BAY59490.1"/>
    <property type="molecule type" value="Genomic_DNA"/>
</dbReference>
<dbReference type="InterPro" id="IPR012908">
    <property type="entry name" value="PGAP1-ab_dom-like"/>
</dbReference>
<dbReference type="Gene3D" id="3.40.50.1820">
    <property type="entry name" value="alpha/beta hydrolase"/>
    <property type="match status" value="1"/>
</dbReference>
<sequence length="297" mass="33162">MKIVGIHGIAHTHLTAPEIEREWLPAIQGGLEEAGFSRIQPEDFTIAAYGALFRPEGTRAGWLPRLTAADIQDEREVTLLLEWWREAARLSQINRSHPQPDFLGEDLTIESPDSEGRGRTSRTVQAALRQLAKSKYFRQLGGERAVLFVLKQVREYLHNLEMKQAIQQRVIEKVSPDTRVIIGHSLGSVVAYECLCAHPEWNVETLITLGSPLGMSPIVFDALTPAPELGRGMYPNVKQWFNVADQGDIVALEKELEPKFGAIVDVLVYNGWESHSATRYLNAKETGRAIATGLFEA</sequence>